<comment type="similarity">
    <text evidence="2">Belongs to the glycosyl hydrolase 51 family.</text>
</comment>
<dbReference type="GO" id="GO:0000272">
    <property type="term" value="P:polysaccharide catabolic process"/>
    <property type="evidence" value="ECO:0007669"/>
    <property type="project" value="TreeGrafter"/>
</dbReference>
<evidence type="ECO:0000313" key="9">
    <source>
        <dbReference type="EMBL" id="GAK60161.1"/>
    </source>
</evidence>
<dbReference type="SUPFAM" id="SSF51445">
    <property type="entry name" value="(Trans)glycosidases"/>
    <property type="match status" value="1"/>
</dbReference>
<evidence type="ECO:0000259" key="8">
    <source>
        <dbReference type="SMART" id="SM00813"/>
    </source>
</evidence>
<protein>
    <recommendedName>
        <fullName evidence="4">non-reducing end alpha-L-arabinofuranosidase</fullName>
        <ecNumber evidence="4">3.2.1.55</ecNumber>
    </recommendedName>
</protein>
<proteinExistence type="inferred from homology"/>
<evidence type="ECO:0000256" key="5">
    <source>
        <dbReference type="ARBA" id="ARBA00022801"/>
    </source>
</evidence>
<evidence type="ECO:0000313" key="10">
    <source>
        <dbReference type="Proteomes" id="UP000030661"/>
    </source>
</evidence>
<dbReference type="HOGENOM" id="CLU_017810_1_1_0"/>
<dbReference type="SMART" id="SM00813">
    <property type="entry name" value="Alpha-L-AF_C"/>
    <property type="match status" value="1"/>
</dbReference>
<dbReference type="PANTHER" id="PTHR43576">
    <property type="entry name" value="ALPHA-L-ARABINOFURANOSIDASE C-RELATED"/>
    <property type="match status" value="1"/>
</dbReference>
<dbReference type="Gene3D" id="2.60.40.1180">
    <property type="entry name" value="Golgi alpha-mannosidase II"/>
    <property type="match status" value="1"/>
</dbReference>
<dbReference type="AlphaFoldDB" id="A0A081C6F6"/>
<dbReference type="EMBL" id="DF820472">
    <property type="protein sequence ID" value="GAK60161.1"/>
    <property type="molecule type" value="Genomic_DNA"/>
</dbReference>
<comment type="catalytic activity">
    <reaction evidence="1">
        <text>Hydrolysis of terminal non-reducing alpha-L-arabinofuranoside residues in alpha-L-arabinosides.</text>
        <dbReference type="EC" id="3.2.1.55"/>
    </reaction>
</comment>
<dbReference type="EC" id="3.2.1.55" evidence="4"/>
<evidence type="ECO:0000256" key="1">
    <source>
        <dbReference type="ARBA" id="ARBA00001462"/>
    </source>
</evidence>
<dbReference type="InterPro" id="IPR013780">
    <property type="entry name" value="Glyco_hydro_b"/>
</dbReference>
<dbReference type="InterPro" id="IPR055235">
    <property type="entry name" value="ASD1_cat"/>
</dbReference>
<dbReference type="Gene3D" id="3.20.20.80">
    <property type="entry name" value="Glycosidases"/>
    <property type="match status" value="1"/>
</dbReference>
<keyword evidence="7" id="KW-0326">Glycosidase</keyword>
<dbReference type="Pfam" id="PF06964">
    <property type="entry name" value="Alpha-L-AF_C"/>
    <property type="match status" value="1"/>
</dbReference>
<evidence type="ECO:0000256" key="2">
    <source>
        <dbReference type="ARBA" id="ARBA00007186"/>
    </source>
</evidence>
<dbReference type="STRING" id="1499967.U27_00052"/>
<keyword evidence="10" id="KW-1185">Reference proteome</keyword>
<evidence type="ECO:0000256" key="7">
    <source>
        <dbReference type="ARBA" id="ARBA00023295"/>
    </source>
</evidence>
<evidence type="ECO:0000256" key="6">
    <source>
        <dbReference type="ARBA" id="ARBA00023277"/>
    </source>
</evidence>
<dbReference type="InterPro" id="IPR010720">
    <property type="entry name" value="Alpha-L-AF_C"/>
</dbReference>
<organism evidence="9">
    <name type="scientific">Vecturithrix granuli</name>
    <dbReference type="NCBI Taxonomy" id="1499967"/>
    <lineage>
        <taxon>Bacteria</taxon>
        <taxon>Candidatus Moduliflexota</taxon>
        <taxon>Candidatus Vecturitrichia</taxon>
        <taxon>Candidatus Vecturitrichales</taxon>
        <taxon>Candidatus Vecturitrichaceae</taxon>
        <taxon>Candidatus Vecturithrix</taxon>
    </lineage>
</organism>
<comment type="subunit">
    <text evidence="3">Homohexamer; trimer of dimers.</text>
</comment>
<dbReference type="PANTHER" id="PTHR43576:SF3">
    <property type="entry name" value="ALPHA-L-ARABINOFURANOSIDASE C"/>
    <property type="match status" value="1"/>
</dbReference>
<dbReference type="InterPro" id="IPR017853">
    <property type="entry name" value="GH"/>
</dbReference>
<evidence type="ECO:0000256" key="3">
    <source>
        <dbReference type="ARBA" id="ARBA00011165"/>
    </source>
</evidence>
<dbReference type="GO" id="GO:0046556">
    <property type="term" value="F:alpha-L-arabinofuranosidase activity"/>
    <property type="evidence" value="ECO:0007669"/>
    <property type="project" value="UniProtKB-EC"/>
</dbReference>
<dbReference type="eggNOG" id="COG3534">
    <property type="taxonomic scope" value="Bacteria"/>
</dbReference>
<dbReference type="GO" id="GO:0046373">
    <property type="term" value="P:L-arabinose metabolic process"/>
    <property type="evidence" value="ECO:0007669"/>
    <property type="project" value="InterPro"/>
</dbReference>
<accession>A0A081C6F6</accession>
<feature type="domain" description="Alpha-L-arabinofuranosidase C-terminal" evidence="8">
    <location>
        <begin position="291"/>
        <end position="509"/>
    </location>
</feature>
<sequence length="518" mass="58754">MATATMILDQAYRIGDVDDRLFGSFIEHLGRAVYGGIYEPGHPEADDDGFRQDVLALVKALHVPIVRYPGGNFVSGYNWEDGVGPKDQRPRRLDLAWKTVETNQFGANEFASWAKKAQTKVMMAVNLGTRGPDAARNFVEYCNHPGGSYYSDLRREHGYEEPHNIKLWCLGNEMDGPWQMCQKTAHEYGRIAYEAAKMMRWVDPSIELVLCGSSNMEMPTFAEWEATVLEYAYDLVDYLSIHVYYNNFANDIESFLAKSVDMDQFIRSVVAVCDYVKAKTRRDKTIYLSFDEWNVWFHTRETDRKMPPWQIAPPLLEDHYTFEDALLVGAMLITLLRHADRVKIACLAQLVNVIAPIMTETGGRAWRQTIYYPFLHASLYGRGTVLQPAITAPTYTVAYNRSLSWWNQELGLEKIGHREIPVLEAIGVLSKDQQELTIFAVNKDQQNTLDFTCDLRGFGAYTVSEHLVLEHADLKATNTADNPDCVKPHNNGDAAVQGTTIKASLPKLSWNVIRLTAK</sequence>
<evidence type="ECO:0000256" key="4">
    <source>
        <dbReference type="ARBA" id="ARBA00012670"/>
    </source>
</evidence>
<reference evidence="9" key="1">
    <citation type="journal article" date="2015" name="PeerJ">
        <title>First genomic representation of candidate bacterial phylum KSB3 points to enhanced environmental sensing as a trigger of wastewater bulking.</title>
        <authorList>
            <person name="Sekiguchi Y."/>
            <person name="Ohashi A."/>
            <person name="Parks D.H."/>
            <person name="Yamauchi T."/>
            <person name="Tyson G.W."/>
            <person name="Hugenholtz P."/>
        </authorList>
    </citation>
    <scope>NUCLEOTIDE SEQUENCE [LARGE SCALE GENOMIC DNA]</scope>
</reference>
<dbReference type="Proteomes" id="UP000030661">
    <property type="component" value="Unassembled WGS sequence"/>
</dbReference>
<name>A0A081C6F6_VECG1</name>
<dbReference type="Pfam" id="PF22848">
    <property type="entry name" value="ASD1_dom"/>
    <property type="match status" value="1"/>
</dbReference>
<keyword evidence="6" id="KW-0119">Carbohydrate metabolism</keyword>
<dbReference type="SUPFAM" id="SSF51011">
    <property type="entry name" value="Glycosyl hydrolase domain"/>
    <property type="match status" value="1"/>
</dbReference>
<keyword evidence="5" id="KW-0378">Hydrolase</keyword>
<gene>
    <name evidence="9" type="ORF">U27_00052</name>
</gene>